<proteinExistence type="predicted"/>
<organism evidence="1 2">
    <name type="scientific">Methanococcoides seepicolus</name>
    <dbReference type="NCBI Taxonomy" id="2828780"/>
    <lineage>
        <taxon>Archaea</taxon>
        <taxon>Methanobacteriati</taxon>
        <taxon>Methanobacteriota</taxon>
        <taxon>Stenosarchaea group</taxon>
        <taxon>Methanomicrobia</taxon>
        <taxon>Methanosarcinales</taxon>
        <taxon>Methanosarcinaceae</taxon>
        <taxon>Methanococcoides</taxon>
    </lineage>
</organism>
<accession>A0A9E4ZBT0</accession>
<reference evidence="1" key="1">
    <citation type="journal article" date="2021" name="mSystems">
        <title>Bacteria and Archaea Synergistically Convert Glycine Betaine to Biogenic Methane in the Formosa Cold Seep of the South China Sea.</title>
        <authorList>
            <person name="Li L."/>
            <person name="Zhang W."/>
            <person name="Zhang S."/>
            <person name="Song L."/>
            <person name="Sun Q."/>
            <person name="Zhang H."/>
            <person name="Xiang H."/>
            <person name="Dong X."/>
        </authorList>
    </citation>
    <scope>NUCLEOTIDE SEQUENCE</scope>
    <source>
        <strain evidence="1">LLY</strain>
    </source>
</reference>
<comment type="caution">
    <text evidence="1">The sequence shown here is derived from an EMBL/GenBank/DDBJ whole genome shotgun (WGS) entry which is preliminary data.</text>
</comment>
<gene>
    <name evidence="1" type="ORF">KDK67_00930</name>
</gene>
<dbReference type="AlphaFoldDB" id="A0A9E4ZBT0"/>
<dbReference type="Proteomes" id="UP001056766">
    <property type="component" value="Unassembled WGS sequence"/>
</dbReference>
<name>A0A9E4ZBT0_9EURY</name>
<evidence type="ECO:0000313" key="2">
    <source>
        <dbReference type="Proteomes" id="UP001056766"/>
    </source>
</evidence>
<protein>
    <submittedName>
        <fullName evidence="1">Uncharacterized protein</fullName>
    </submittedName>
</protein>
<sequence length="124" mass="14046">MAINGTHYGYYDGLGVYEATFTNTTFTYEYLTPADTYYGSFDVLFYDNDEGFVLLRCTDNNDPEEIGKYQKILWTENSGSYTVSYTVSYTETSFDGIHITKTDDFMIEDASVFPTQAEAEALAP</sequence>
<dbReference type="EMBL" id="JAGSOI010000002">
    <property type="protein sequence ID" value="MCM1985590.1"/>
    <property type="molecule type" value="Genomic_DNA"/>
</dbReference>
<dbReference type="RefSeq" id="WP_250866970.1">
    <property type="nucleotide sequence ID" value="NZ_JAGSOI010000002.1"/>
</dbReference>
<reference evidence="1" key="2">
    <citation type="submission" date="2021-04" db="EMBL/GenBank/DDBJ databases">
        <authorList>
            <person name="Dong X."/>
        </authorList>
    </citation>
    <scope>NUCLEOTIDE SEQUENCE</scope>
    <source>
        <strain evidence="1">LLY</strain>
    </source>
</reference>
<evidence type="ECO:0000313" key="1">
    <source>
        <dbReference type="EMBL" id="MCM1985590.1"/>
    </source>
</evidence>
<keyword evidence="2" id="KW-1185">Reference proteome</keyword>